<evidence type="ECO:0000313" key="7">
    <source>
        <dbReference type="EMBL" id="CAD9367878.1"/>
    </source>
</evidence>
<sequence>MLDFRPWDNRSMSSSELRAHVAALNKDFAAFVRESLDSRPHDSWEAGVNDYLNHWKEIKQKFKDVIDSPADVATTSAPAPELKPAAAPFSFLGGGGAAAAADSGAGASQPFQLGSTSFGSAGNPFGGGGGGSGSTGLFNLGGQPPSTSLFASSAFGAGAAGGGFAAAASAQDADDEPERPPSPTKVTESDEKVDVLFKSKAKLLFASKNEETGATEWKDHGLGILRLQRPSGMPGAKAQLVLRTETLGKVLLNASLYKGMATQIRQAENKKTGEKAKTAEVMMTLFPLREKPPPAQDGEASKSADFDDTPVAQLTLLKVGSLQLANELKEAIANNLPA</sequence>
<feature type="compositionally biased region" description="Gly residues" evidence="5">
    <location>
        <begin position="124"/>
        <end position="134"/>
    </location>
</feature>
<dbReference type="InterPro" id="IPR045255">
    <property type="entry name" value="RanBP1-like"/>
</dbReference>
<name>A0A7S2F221_9CHLO</name>
<evidence type="ECO:0000256" key="4">
    <source>
        <dbReference type="ARBA" id="ARBA00023132"/>
    </source>
</evidence>
<feature type="region of interest" description="Disordered" evidence="5">
    <location>
        <begin position="118"/>
        <end position="140"/>
    </location>
</feature>
<keyword evidence="2" id="KW-0509">mRNA transport</keyword>
<dbReference type="Gene3D" id="2.30.29.30">
    <property type="entry name" value="Pleckstrin-homology domain (PH domain)/Phosphotyrosine-binding domain (PTB)"/>
    <property type="match status" value="1"/>
</dbReference>
<dbReference type="Pfam" id="PF00638">
    <property type="entry name" value="Ran_BP1"/>
    <property type="match status" value="1"/>
</dbReference>
<evidence type="ECO:0000256" key="3">
    <source>
        <dbReference type="ARBA" id="ARBA00023010"/>
    </source>
</evidence>
<dbReference type="EMBL" id="HBGR01001226">
    <property type="protein sequence ID" value="CAD9367878.1"/>
    <property type="molecule type" value="Transcribed_RNA"/>
</dbReference>
<dbReference type="PANTHER" id="PTHR23138">
    <property type="entry name" value="RAN BINDING PROTEIN"/>
    <property type="match status" value="1"/>
</dbReference>
<dbReference type="InterPro" id="IPR011993">
    <property type="entry name" value="PH-like_dom_sf"/>
</dbReference>
<comment type="subcellular location">
    <subcellularLocation>
        <location evidence="1">Nucleus</location>
        <location evidence="1">Nuclear pore complex</location>
    </subcellularLocation>
</comment>
<feature type="domain" description="RanBD1" evidence="6">
    <location>
        <begin position="174"/>
        <end position="338"/>
    </location>
</feature>
<dbReference type="PANTHER" id="PTHR23138:SF141">
    <property type="entry name" value="NUCLEAR PORE COMPLEX PROTEIN NUP50"/>
    <property type="match status" value="1"/>
</dbReference>
<keyword evidence="4" id="KW-0906">Nuclear pore complex</keyword>
<keyword evidence="4" id="KW-0539">Nucleus</keyword>
<organism evidence="7">
    <name type="scientific">Pycnococcus provasolii</name>
    <dbReference type="NCBI Taxonomy" id="41880"/>
    <lineage>
        <taxon>Eukaryota</taxon>
        <taxon>Viridiplantae</taxon>
        <taxon>Chlorophyta</taxon>
        <taxon>Pseudoscourfieldiophyceae</taxon>
        <taxon>Pseudoscourfieldiales</taxon>
        <taxon>Pycnococcaceae</taxon>
        <taxon>Pycnococcus</taxon>
    </lineage>
</organism>
<evidence type="ECO:0000256" key="2">
    <source>
        <dbReference type="ARBA" id="ARBA00022816"/>
    </source>
</evidence>
<protein>
    <recommendedName>
        <fullName evidence="6">RanBD1 domain-containing protein</fullName>
    </recommendedName>
</protein>
<keyword evidence="4" id="KW-0653">Protein transport</keyword>
<evidence type="ECO:0000256" key="1">
    <source>
        <dbReference type="ARBA" id="ARBA00004567"/>
    </source>
</evidence>
<feature type="region of interest" description="Disordered" evidence="5">
    <location>
        <begin position="166"/>
        <end position="190"/>
    </location>
</feature>
<gene>
    <name evidence="7" type="ORF">PPRO1471_LOCUS820</name>
</gene>
<dbReference type="GO" id="GO:0005643">
    <property type="term" value="C:nuclear pore"/>
    <property type="evidence" value="ECO:0007669"/>
    <property type="project" value="UniProtKB-SubCell"/>
</dbReference>
<dbReference type="InterPro" id="IPR000156">
    <property type="entry name" value="Ran_bind_dom"/>
</dbReference>
<keyword evidence="3" id="KW-0811">Translocation</keyword>
<keyword evidence="2" id="KW-0813">Transport</keyword>
<accession>A0A7S2F221</accession>
<dbReference type="GO" id="GO:0015031">
    <property type="term" value="P:protein transport"/>
    <property type="evidence" value="ECO:0007669"/>
    <property type="project" value="UniProtKB-KW"/>
</dbReference>
<dbReference type="PROSITE" id="PS50196">
    <property type="entry name" value="RANBD1"/>
    <property type="match status" value="1"/>
</dbReference>
<evidence type="ECO:0000259" key="6">
    <source>
        <dbReference type="PROSITE" id="PS50196"/>
    </source>
</evidence>
<dbReference type="AlphaFoldDB" id="A0A7S2F221"/>
<dbReference type="SUPFAM" id="SSF50729">
    <property type="entry name" value="PH domain-like"/>
    <property type="match status" value="1"/>
</dbReference>
<dbReference type="GO" id="GO:0051028">
    <property type="term" value="P:mRNA transport"/>
    <property type="evidence" value="ECO:0007669"/>
    <property type="project" value="UniProtKB-KW"/>
</dbReference>
<reference evidence="7" key="1">
    <citation type="submission" date="2021-01" db="EMBL/GenBank/DDBJ databases">
        <authorList>
            <person name="Corre E."/>
            <person name="Pelletier E."/>
            <person name="Niang G."/>
            <person name="Scheremetjew M."/>
            <person name="Finn R."/>
            <person name="Kale V."/>
            <person name="Holt S."/>
            <person name="Cochrane G."/>
            <person name="Meng A."/>
            <person name="Brown T."/>
            <person name="Cohen L."/>
        </authorList>
    </citation>
    <scope>NUCLEOTIDE SEQUENCE</scope>
    <source>
        <strain evidence="7">RCC733</strain>
    </source>
</reference>
<proteinExistence type="predicted"/>
<evidence type="ECO:0000256" key="5">
    <source>
        <dbReference type="SAM" id="MobiDB-lite"/>
    </source>
</evidence>